<comment type="caution">
    <text evidence="8">The sequence shown here is derived from an EMBL/GenBank/DDBJ whole genome shotgun (WGS) entry which is preliminary data.</text>
</comment>
<accession>A0AAW0DM91</accession>
<keyword evidence="2" id="KW-0285">Flavoprotein</keyword>
<evidence type="ECO:0000256" key="5">
    <source>
        <dbReference type="ARBA" id="ARBA00023033"/>
    </source>
</evidence>
<evidence type="ECO:0000256" key="6">
    <source>
        <dbReference type="SAM" id="Phobius"/>
    </source>
</evidence>
<evidence type="ECO:0000256" key="3">
    <source>
        <dbReference type="ARBA" id="ARBA00022827"/>
    </source>
</evidence>
<dbReference type="Proteomes" id="UP001362999">
    <property type="component" value="Unassembled WGS sequence"/>
</dbReference>
<dbReference type="InterPro" id="IPR050493">
    <property type="entry name" value="FAD-dep_Monooxygenase_BioMet"/>
</dbReference>
<dbReference type="Pfam" id="PF01494">
    <property type="entry name" value="FAD_binding_3"/>
    <property type="match status" value="1"/>
</dbReference>
<keyword evidence="6" id="KW-0812">Transmembrane</keyword>
<keyword evidence="9" id="KW-1185">Reference proteome</keyword>
<dbReference type="InterPro" id="IPR036188">
    <property type="entry name" value="FAD/NAD-bd_sf"/>
</dbReference>
<evidence type="ECO:0000313" key="8">
    <source>
        <dbReference type="EMBL" id="KAK7053748.1"/>
    </source>
</evidence>
<name>A0AAW0DM91_9AGAR</name>
<evidence type="ECO:0000256" key="4">
    <source>
        <dbReference type="ARBA" id="ARBA00023002"/>
    </source>
</evidence>
<dbReference type="AlphaFoldDB" id="A0AAW0DM91"/>
<reference evidence="8 9" key="1">
    <citation type="journal article" date="2024" name="J Genomics">
        <title>Draft genome sequencing and assembly of Favolaschia claudopus CIRM-BRFM 2984 isolated from oak limbs.</title>
        <authorList>
            <person name="Navarro D."/>
            <person name="Drula E."/>
            <person name="Chaduli D."/>
            <person name="Cazenave R."/>
            <person name="Ahrendt S."/>
            <person name="Wang J."/>
            <person name="Lipzen A."/>
            <person name="Daum C."/>
            <person name="Barry K."/>
            <person name="Grigoriev I.V."/>
            <person name="Favel A."/>
            <person name="Rosso M.N."/>
            <person name="Martin F."/>
        </authorList>
    </citation>
    <scope>NUCLEOTIDE SEQUENCE [LARGE SCALE GENOMIC DNA]</scope>
    <source>
        <strain evidence="8 9">CIRM-BRFM 2984</strain>
    </source>
</reference>
<dbReference type="SUPFAM" id="SSF51905">
    <property type="entry name" value="FAD/NAD(P)-binding domain"/>
    <property type="match status" value="1"/>
</dbReference>
<feature type="domain" description="FAD-binding" evidence="7">
    <location>
        <begin position="10"/>
        <end position="333"/>
    </location>
</feature>
<dbReference type="EMBL" id="JAWWNJ010000006">
    <property type="protein sequence ID" value="KAK7053748.1"/>
    <property type="molecule type" value="Genomic_DNA"/>
</dbReference>
<sequence length="454" mass="50745">MGFRQAACKIDVVIVGGGICGLACAFALGRSGHRVRVLERSDGQQHGAGIRMPPNLTKLLAEWGLEEELKKCWSCRKSTFMSLESDPETIGILEWQEDVLEEAGGQFLLTGYDEFYQILHGLALSVGAEVIFNSAVTGVETTPRPLVRVAGGTTYSADLIIGADGDQSMVREVVTEKEDQGTNSGHTCYTVFIPVDQLRDPDLAYWATVPQWPIGVGDNRAAFGFFTGKKMQFSLYWPDVDAPSASEAPEGWDVLFTTKTLDLASYDNRIQRLFNSVPTAQRRKYVCRERVEDWVDHTGRILLVGEAAHPSIPHNTHATSMAIEDAEALGVLMSHLGSMEQIPQLTAGFQELRKKRCDFIHDSERSNVLFLMLPAGEMRDRRDASLRESLVRGMDSWNDEMLRKQWENVEAGFAYHVREAAEDWWRTWGSLANNVAKKRSAELEIPIQIESECQ</sequence>
<evidence type="ECO:0000259" key="7">
    <source>
        <dbReference type="Pfam" id="PF01494"/>
    </source>
</evidence>
<keyword evidence="6" id="KW-1133">Transmembrane helix</keyword>
<dbReference type="GO" id="GO:0071949">
    <property type="term" value="F:FAD binding"/>
    <property type="evidence" value="ECO:0007669"/>
    <property type="project" value="InterPro"/>
</dbReference>
<keyword evidence="5" id="KW-0503">Monooxygenase</keyword>
<dbReference type="PANTHER" id="PTHR13789">
    <property type="entry name" value="MONOOXYGENASE"/>
    <property type="match status" value="1"/>
</dbReference>
<evidence type="ECO:0000313" key="9">
    <source>
        <dbReference type="Proteomes" id="UP001362999"/>
    </source>
</evidence>
<organism evidence="8 9">
    <name type="scientific">Favolaschia claudopus</name>
    <dbReference type="NCBI Taxonomy" id="2862362"/>
    <lineage>
        <taxon>Eukaryota</taxon>
        <taxon>Fungi</taxon>
        <taxon>Dikarya</taxon>
        <taxon>Basidiomycota</taxon>
        <taxon>Agaricomycotina</taxon>
        <taxon>Agaricomycetes</taxon>
        <taxon>Agaricomycetidae</taxon>
        <taxon>Agaricales</taxon>
        <taxon>Marasmiineae</taxon>
        <taxon>Mycenaceae</taxon>
        <taxon>Favolaschia</taxon>
    </lineage>
</organism>
<dbReference type="Gene3D" id="3.50.50.60">
    <property type="entry name" value="FAD/NAD(P)-binding domain"/>
    <property type="match status" value="1"/>
</dbReference>
<gene>
    <name evidence="8" type="ORF">R3P38DRAFT_2851906</name>
</gene>
<evidence type="ECO:0000256" key="1">
    <source>
        <dbReference type="ARBA" id="ARBA00007992"/>
    </source>
</evidence>
<proteinExistence type="inferred from homology"/>
<protein>
    <submittedName>
        <fullName evidence="8">3-hydroxybenzoate 6-hydroxylase 1</fullName>
    </submittedName>
</protein>
<dbReference type="InterPro" id="IPR002938">
    <property type="entry name" value="FAD-bd"/>
</dbReference>
<keyword evidence="4" id="KW-0560">Oxidoreductase</keyword>
<comment type="similarity">
    <text evidence="1">Belongs to the paxM FAD-dependent monooxygenase family.</text>
</comment>
<dbReference type="PANTHER" id="PTHR13789:SF306">
    <property type="entry name" value="HYDROXYLASE, PUTATIVE-RELATED"/>
    <property type="match status" value="1"/>
</dbReference>
<feature type="transmembrane region" description="Helical" evidence="6">
    <location>
        <begin position="12"/>
        <end position="29"/>
    </location>
</feature>
<keyword evidence="3" id="KW-0274">FAD</keyword>
<keyword evidence="6" id="KW-0472">Membrane</keyword>
<dbReference type="PRINTS" id="PR00420">
    <property type="entry name" value="RNGMNOXGNASE"/>
</dbReference>
<dbReference type="GO" id="GO:0004497">
    <property type="term" value="F:monooxygenase activity"/>
    <property type="evidence" value="ECO:0007669"/>
    <property type="project" value="UniProtKB-KW"/>
</dbReference>
<evidence type="ECO:0000256" key="2">
    <source>
        <dbReference type="ARBA" id="ARBA00022630"/>
    </source>
</evidence>